<dbReference type="Pfam" id="PF22679">
    <property type="entry name" value="T1R_D3-like"/>
    <property type="match status" value="1"/>
</dbReference>
<dbReference type="CDD" id="cd01038">
    <property type="entry name" value="Endonuclease_DUF559"/>
    <property type="match status" value="1"/>
</dbReference>
<protein>
    <recommendedName>
        <fullName evidence="10">Type I restriction enzyme endonuclease subunit</fullName>
        <shortName evidence="10">R protein</shortName>
        <ecNumber evidence="10">3.1.21.3</ecNumber>
    </recommendedName>
</protein>
<dbReference type="EC" id="3.1.21.3" evidence="10"/>
<dbReference type="AlphaFoldDB" id="A0A840V862"/>
<dbReference type="GO" id="GO:0009035">
    <property type="term" value="F:type I site-specific deoxyribonuclease activity"/>
    <property type="evidence" value="ECO:0007669"/>
    <property type="project" value="UniProtKB-EC"/>
</dbReference>
<dbReference type="NCBIfam" id="TIGR00348">
    <property type="entry name" value="hsdR"/>
    <property type="match status" value="1"/>
</dbReference>
<dbReference type="SUPFAM" id="SSF52540">
    <property type="entry name" value="P-loop containing nucleoside triphosphate hydrolases"/>
    <property type="match status" value="2"/>
</dbReference>
<dbReference type="SMART" id="SM00487">
    <property type="entry name" value="DEXDc"/>
    <property type="match status" value="1"/>
</dbReference>
<dbReference type="InterPro" id="IPR004473">
    <property type="entry name" value="Restrct_endonuc_typeI_HsdR"/>
</dbReference>
<dbReference type="InterPro" id="IPR007569">
    <property type="entry name" value="DUF559"/>
</dbReference>
<keyword evidence="3" id="KW-0540">Nuclease</keyword>
<dbReference type="GO" id="GO:0003677">
    <property type="term" value="F:DNA binding"/>
    <property type="evidence" value="ECO:0007669"/>
    <property type="project" value="UniProtKB-KW"/>
</dbReference>
<evidence type="ECO:0000256" key="4">
    <source>
        <dbReference type="ARBA" id="ARBA00022741"/>
    </source>
</evidence>
<evidence type="ECO:0000256" key="5">
    <source>
        <dbReference type="ARBA" id="ARBA00022747"/>
    </source>
</evidence>
<comment type="caution">
    <text evidence="12">The sequence shown here is derived from an EMBL/GenBank/DDBJ whole genome shotgun (WGS) entry which is preliminary data.</text>
</comment>
<evidence type="ECO:0000313" key="12">
    <source>
        <dbReference type="EMBL" id="MBB5349959.1"/>
    </source>
</evidence>
<dbReference type="EMBL" id="JACHFD010000001">
    <property type="protein sequence ID" value="MBB5349959.1"/>
    <property type="molecule type" value="Genomic_DNA"/>
</dbReference>
<dbReference type="Pfam" id="PF18766">
    <property type="entry name" value="SWI2_SNF2"/>
    <property type="match status" value="2"/>
</dbReference>
<dbReference type="Gene3D" id="3.40.50.300">
    <property type="entry name" value="P-loop containing nucleotide triphosphate hydrolases"/>
    <property type="match status" value="2"/>
</dbReference>
<dbReference type="InterPro" id="IPR011335">
    <property type="entry name" value="Restrct_endonuc-II-like"/>
</dbReference>
<evidence type="ECO:0000256" key="6">
    <source>
        <dbReference type="ARBA" id="ARBA00022759"/>
    </source>
</evidence>
<proteinExistence type="inferred from homology"/>
<dbReference type="PANTHER" id="PTHR30195">
    <property type="entry name" value="TYPE I SITE-SPECIFIC DEOXYRIBONUCLEASE PROTEIN SUBUNIT M AND R"/>
    <property type="match status" value="1"/>
</dbReference>
<evidence type="ECO:0000256" key="10">
    <source>
        <dbReference type="RuleBase" id="RU364115"/>
    </source>
</evidence>
<organism evidence="12 13">
    <name type="scientific">Haloferula luteola</name>
    <dbReference type="NCBI Taxonomy" id="595692"/>
    <lineage>
        <taxon>Bacteria</taxon>
        <taxon>Pseudomonadati</taxon>
        <taxon>Verrucomicrobiota</taxon>
        <taxon>Verrucomicrobiia</taxon>
        <taxon>Verrucomicrobiales</taxon>
        <taxon>Verrucomicrobiaceae</taxon>
        <taxon>Haloferula</taxon>
    </lineage>
</organism>
<dbReference type="GO" id="GO:0005524">
    <property type="term" value="F:ATP binding"/>
    <property type="evidence" value="ECO:0007669"/>
    <property type="project" value="UniProtKB-KW"/>
</dbReference>
<dbReference type="Gene3D" id="3.90.1570.50">
    <property type="match status" value="1"/>
</dbReference>
<evidence type="ECO:0000256" key="1">
    <source>
        <dbReference type="ARBA" id="ARBA00000851"/>
    </source>
</evidence>
<comment type="subunit">
    <text evidence="10">The type I restriction/modification system is composed of three polypeptides R, M and S.</text>
</comment>
<evidence type="ECO:0000313" key="13">
    <source>
        <dbReference type="Proteomes" id="UP000557717"/>
    </source>
</evidence>
<dbReference type="Pfam" id="PF11867">
    <property type="entry name" value="T1RH-like_C"/>
    <property type="match status" value="1"/>
</dbReference>
<dbReference type="Pfam" id="PF04480">
    <property type="entry name" value="DUF559"/>
    <property type="match status" value="1"/>
</dbReference>
<keyword evidence="5 10" id="KW-0680">Restriction system</keyword>
<dbReference type="InterPro" id="IPR014001">
    <property type="entry name" value="Helicase_ATP-bd"/>
</dbReference>
<gene>
    <name evidence="12" type="ORF">HNR46_000180</name>
</gene>
<keyword evidence="6" id="KW-0255">Endonuclease</keyword>
<dbReference type="PANTHER" id="PTHR30195:SF15">
    <property type="entry name" value="TYPE I RESTRICTION ENZYME HINDI ENDONUCLEASE SUBUNIT"/>
    <property type="match status" value="1"/>
</dbReference>
<comment type="similarity">
    <text evidence="2 10">Belongs to the HsdR family.</text>
</comment>
<reference evidence="12 13" key="1">
    <citation type="submission" date="2020-08" db="EMBL/GenBank/DDBJ databases">
        <title>Genomic Encyclopedia of Type Strains, Phase IV (KMG-IV): sequencing the most valuable type-strain genomes for metagenomic binning, comparative biology and taxonomic classification.</title>
        <authorList>
            <person name="Goeker M."/>
        </authorList>
    </citation>
    <scope>NUCLEOTIDE SEQUENCE [LARGE SCALE GENOMIC DNA]</scope>
    <source>
        <strain evidence="12 13">YC6886</strain>
    </source>
</reference>
<keyword evidence="4 10" id="KW-0547">Nucleotide-binding</keyword>
<keyword evidence="8 10" id="KW-0067">ATP-binding</keyword>
<dbReference type="GO" id="GO:0009307">
    <property type="term" value="P:DNA restriction-modification system"/>
    <property type="evidence" value="ECO:0007669"/>
    <property type="project" value="UniProtKB-KW"/>
</dbReference>
<evidence type="ECO:0000256" key="9">
    <source>
        <dbReference type="ARBA" id="ARBA00023125"/>
    </source>
</evidence>
<dbReference type="CDD" id="cd22332">
    <property type="entry name" value="HsdR_N"/>
    <property type="match status" value="1"/>
</dbReference>
<evidence type="ECO:0000256" key="7">
    <source>
        <dbReference type="ARBA" id="ARBA00022801"/>
    </source>
</evidence>
<dbReference type="CDD" id="cd18800">
    <property type="entry name" value="SF2_C_EcoR124I-like"/>
    <property type="match status" value="1"/>
</dbReference>
<dbReference type="InterPro" id="IPR051268">
    <property type="entry name" value="Type-I_R_enzyme_R_subunit"/>
</dbReference>
<keyword evidence="7 10" id="KW-0378">Hydrolase</keyword>
<dbReference type="InterPro" id="IPR027417">
    <property type="entry name" value="P-loop_NTPase"/>
</dbReference>
<keyword evidence="13" id="KW-1185">Reference proteome</keyword>
<dbReference type="SUPFAM" id="SSF52980">
    <property type="entry name" value="Restriction endonuclease-like"/>
    <property type="match status" value="1"/>
</dbReference>
<evidence type="ECO:0000256" key="3">
    <source>
        <dbReference type="ARBA" id="ARBA00022722"/>
    </source>
</evidence>
<accession>A0A840V862</accession>
<evidence type="ECO:0000256" key="8">
    <source>
        <dbReference type="ARBA" id="ARBA00022840"/>
    </source>
</evidence>
<comment type="catalytic activity">
    <reaction evidence="1 10">
        <text>Endonucleolytic cleavage of DNA to give random double-stranded fragments with terminal 5'-phosphates, ATP is simultaneously hydrolyzed.</text>
        <dbReference type="EC" id="3.1.21.3"/>
    </reaction>
</comment>
<evidence type="ECO:0000259" key="11">
    <source>
        <dbReference type="SMART" id="SM00487"/>
    </source>
</evidence>
<keyword evidence="9 10" id="KW-0238">DNA-binding</keyword>
<dbReference type="InterPro" id="IPR047216">
    <property type="entry name" value="Endonuclease_DUF559_bact"/>
</dbReference>
<dbReference type="Gene3D" id="3.40.960.10">
    <property type="entry name" value="VSR Endonuclease"/>
    <property type="match status" value="1"/>
</dbReference>
<dbReference type="Proteomes" id="UP000557717">
    <property type="component" value="Unassembled WGS sequence"/>
</dbReference>
<dbReference type="InterPro" id="IPR021810">
    <property type="entry name" value="T1RH-like_C"/>
</dbReference>
<name>A0A840V862_9BACT</name>
<comment type="function">
    <text evidence="10">Subunit R is required for both nuclease and ATPase activities, but not for modification.</text>
</comment>
<dbReference type="InterPro" id="IPR007409">
    <property type="entry name" value="Restrct_endonuc_type1_HsdR_N"/>
</dbReference>
<dbReference type="Pfam" id="PF04313">
    <property type="entry name" value="HSDR_N"/>
    <property type="match status" value="1"/>
</dbReference>
<evidence type="ECO:0000256" key="2">
    <source>
        <dbReference type="ARBA" id="ARBA00008598"/>
    </source>
</evidence>
<dbReference type="InterPro" id="IPR055180">
    <property type="entry name" value="HsdR_RecA-like_helicase_dom_2"/>
</dbReference>
<dbReference type="InterPro" id="IPR040980">
    <property type="entry name" value="SWI2_SNF2"/>
</dbReference>
<feature type="domain" description="Helicase ATP-binding" evidence="11">
    <location>
        <begin position="299"/>
        <end position="691"/>
    </location>
</feature>
<sequence>MNLTESTVEEAALEWLGELGYAIGHGPEMAPGEAAEERENIGDVVLEGRLREALRRLNPEVPDEAREEVLRRVLRVADGTLVRTNRAFHKLLRDGAEVSYKRPDGSTKHDQVWLVDFSHIRANDWLAVNQFTVIEGGGSSPSGRGGGEGIGAHRRPDIVVFVNGLPLGLIELKSAIKEDATILSAYKQLQTYKAEIPTLLRYNAALVVSDGLQARMGSLTASEEWFKVWREIDADFTPPSPPTLLPLGEGSRRRGEGAKAKLSLELEVLVRGVFERRRFLDLLQHFVVFEEDPDNGAVHKILAGYHQFHAVNAAVEETVRASGMNEPDTRTGLGDEVGCYWTGSMKGGRPGDRRAGVVWHTQGSGKSFSMLFYAARVIRHPAMRNPTLVVLTDRNDLDDQLFGQFQRCEDLLGQKPIQAEDRGHLRELLNRASGGVIFTTIHKFAPLEPSPPAPLPKGEGRKHYRGGFDFAGLVKRAREMRADATTAEELLWSLVRDRQLSEAKFRRQHQFGEYITDFFCNEAKLVVECDGESHNTPERQKLDRQRDAYLKSQGLTVLRFENSEVLSNPEQVLRKIAEHLPSTSGRGAGGEGNVARENRMECLSDRRNIVVIADEAHRSQYGFGGKVNAEGRMTYGFASNLRDALPNASFIGFTGTPVEKTDANTRAVFGDYISIYDIQRAVADKATVPIYYESRIAKLALNASELPKIDSEFDEITEGEEFSKKEKLKTKWAALEALVGDPKRIGLIAADLVAHFEKRVEAMEGKAMIVCMSRRICVDLYDALIQLRPEWAEDALKVVMTGSAADGPEWQKHLTTKKQRRDLANRFKNSSDPFKLVIVRDMWLTGFDAPCLHTMYADKPMSGHNLMQAIARVNRVFKDKPGGLVVDYLGLADQLKHALATYTESGGKGDPTFDTAQAIAVMLEKHHVACDMMHGFDWSKWTTGTPTERLKLIPAGQEHILEQEDGKQRWVQVVTELSRAFALCAASDEAVAIRDDVSFFQAIQAALNKQSGENRKSPAQIDAAIRQLVSKAITTEGEVIDVFTAAGLQKPDISILSDGFLAEVRGLKHKNVAAELLEKLLKDEIKVRSKRNLVQSQLFSDKLKKTLNAYHNRAISTLEVIEELIKLAKEMDAATKRGEDLGLTDDEVAFYDALAANESAVRALGDDKLKVIAAELITMVRKSVTIDWTLRESARAKIRVIVKRILNRYGYPPDLQAEAVKTVLKQAELLCAEWA</sequence>